<evidence type="ECO:0000256" key="4">
    <source>
        <dbReference type="HAMAP-Rule" id="MF_01366"/>
    </source>
</evidence>
<dbReference type="HAMAP" id="MF_01366">
    <property type="entry name" value="Ribosomal_uL13"/>
    <property type="match status" value="1"/>
</dbReference>
<dbReference type="InterPro" id="IPR036899">
    <property type="entry name" value="Ribosomal_uL13_sf"/>
</dbReference>
<dbReference type="GO" id="GO:0003729">
    <property type="term" value="F:mRNA binding"/>
    <property type="evidence" value="ECO:0007669"/>
    <property type="project" value="TreeGrafter"/>
</dbReference>
<dbReference type="GO" id="GO:0017148">
    <property type="term" value="P:negative regulation of translation"/>
    <property type="evidence" value="ECO:0007669"/>
    <property type="project" value="TreeGrafter"/>
</dbReference>
<dbReference type="SUPFAM" id="SSF52161">
    <property type="entry name" value="Ribosomal protein L13"/>
    <property type="match status" value="1"/>
</dbReference>
<name>A0A1G2BK53_9BACT</name>
<keyword evidence="3 4" id="KW-0687">Ribonucleoprotein</keyword>
<keyword evidence="2 4" id="KW-0689">Ribosomal protein</keyword>
<dbReference type="NCBIfam" id="TIGR01066">
    <property type="entry name" value="rplM_bact"/>
    <property type="match status" value="1"/>
</dbReference>
<comment type="caution">
    <text evidence="5">The sequence shown here is derived from an EMBL/GenBank/DDBJ whole genome shotgun (WGS) entry which is preliminary data.</text>
</comment>
<dbReference type="AlphaFoldDB" id="A0A1G2BK53"/>
<comment type="subunit">
    <text evidence="4">Part of the 50S ribosomal subunit.</text>
</comment>
<accession>A0A1G2BK53</accession>
<organism evidence="5 6">
    <name type="scientific">Candidatus Komeilibacteria bacterium RIFCSPLOWO2_01_FULL_45_10</name>
    <dbReference type="NCBI Taxonomy" id="1798550"/>
    <lineage>
        <taxon>Bacteria</taxon>
        <taxon>Candidatus Komeiliibacteriota</taxon>
    </lineage>
</organism>
<dbReference type="STRING" id="1798550.A2927_01850"/>
<dbReference type="Gene3D" id="3.90.1180.10">
    <property type="entry name" value="Ribosomal protein L13"/>
    <property type="match status" value="1"/>
</dbReference>
<comment type="similarity">
    <text evidence="1 4">Belongs to the universal ribosomal protein uL13 family.</text>
</comment>
<dbReference type="GO" id="GO:1990904">
    <property type="term" value="C:ribonucleoprotein complex"/>
    <property type="evidence" value="ECO:0007669"/>
    <property type="project" value="UniProtKB-KW"/>
</dbReference>
<dbReference type="EMBL" id="MHKL01000045">
    <property type="protein sequence ID" value="OGY88597.1"/>
    <property type="molecule type" value="Genomic_DNA"/>
</dbReference>
<evidence type="ECO:0000313" key="5">
    <source>
        <dbReference type="EMBL" id="OGY88597.1"/>
    </source>
</evidence>
<dbReference type="GO" id="GO:0003735">
    <property type="term" value="F:structural constituent of ribosome"/>
    <property type="evidence" value="ECO:0007669"/>
    <property type="project" value="InterPro"/>
</dbReference>
<dbReference type="InterPro" id="IPR005822">
    <property type="entry name" value="Ribosomal_uL13"/>
</dbReference>
<evidence type="ECO:0000256" key="1">
    <source>
        <dbReference type="ARBA" id="ARBA00006227"/>
    </source>
</evidence>
<dbReference type="Pfam" id="PF00572">
    <property type="entry name" value="Ribosomal_L13"/>
    <property type="match status" value="1"/>
</dbReference>
<dbReference type="PANTHER" id="PTHR11545">
    <property type="entry name" value="RIBOSOMAL PROTEIN L13"/>
    <property type="match status" value="1"/>
</dbReference>
<comment type="function">
    <text evidence="4">This protein is one of the early assembly proteins of the 50S ribosomal subunit, although it is not seen to bind rRNA by itself. It is important during the early stages of 50S assembly.</text>
</comment>
<dbReference type="Proteomes" id="UP000178849">
    <property type="component" value="Unassembled WGS sequence"/>
</dbReference>
<evidence type="ECO:0000313" key="6">
    <source>
        <dbReference type="Proteomes" id="UP000178849"/>
    </source>
</evidence>
<proteinExistence type="inferred from homology"/>
<dbReference type="CDD" id="cd00392">
    <property type="entry name" value="Ribosomal_L13"/>
    <property type="match status" value="1"/>
</dbReference>
<dbReference type="GO" id="GO:0006412">
    <property type="term" value="P:translation"/>
    <property type="evidence" value="ECO:0007669"/>
    <property type="project" value="UniProtKB-UniRule"/>
</dbReference>
<sequence>MTGEVQREKHVFDAVGQVAGRLASEAAILLMGKHKVGFRPNVDGGDFVEVANVAHLKFTGKKLERGTRTKHSGFPGGLVVTPLAKLFKENPAKLFRRMVYNMLPKNKLRKEMIKRLTFK</sequence>
<protein>
    <recommendedName>
        <fullName evidence="4">Large ribosomal subunit protein uL13</fullName>
    </recommendedName>
</protein>
<dbReference type="GO" id="GO:0005840">
    <property type="term" value="C:ribosome"/>
    <property type="evidence" value="ECO:0007669"/>
    <property type="project" value="UniProtKB-KW"/>
</dbReference>
<evidence type="ECO:0000256" key="3">
    <source>
        <dbReference type="ARBA" id="ARBA00023274"/>
    </source>
</evidence>
<dbReference type="PIRSF" id="PIRSF002181">
    <property type="entry name" value="Ribosomal_L13"/>
    <property type="match status" value="1"/>
</dbReference>
<dbReference type="PANTHER" id="PTHR11545:SF2">
    <property type="entry name" value="LARGE RIBOSOMAL SUBUNIT PROTEIN UL13M"/>
    <property type="match status" value="1"/>
</dbReference>
<dbReference type="InterPro" id="IPR005823">
    <property type="entry name" value="Ribosomal_uL13_bac-type"/>
</dbReference>
<reference evidence="5 6" key="1">
    <citation type="journal article" date="2016" name="Nat. Commun.">
        <title>Thousands of microbial genomes shed light on interconnected biogeochemical processes in an aquifer system.</title>
        <authorList>
            <person name="Anantharaman K."/>
            <person name="Brown C.T."/>
            <person name="Hug L.A."/>
            <person name="Sharon I."/>
            <person name="Castelle C.J."/>
            <person name="Probst A.J."/>
            <person name="Thomas B.C."/>
            <person name="Singh A."/>
            <person name="Wilkins M.J."/>
            <person name="Karaoz U."/>
            <person name="Brodie E.L."/>
            <person name="Williams K.H."/>
            <person name="Hubbard S.S."/>
            <person name="Banfield J.F."/>
        </authorList>
    </citation>
    <scope>NUCLEOTIDE SEQUENCE [LARGE SCALE GENOMIC DNA]</scope>
</reference>
<gene>
    <name evidence="4" type="primary">rplM</name>
    <name evidence="5" type="ORF">A2927_01850</name>
</gene>
<evidence type="ECO:0000256" key="2">
    <source>
        <dbReference type="ARBA" id="ARBA00022980"/>
    </source>
</evidence>